<accession>A0A2S6Z210</accession>
<dbReference type="AlphaFoldDB" id="A0A2S6Z210"/>
<dbReference type="RefSeq" id="WP_104598697.1">
    <property type="nucleotide sequence ID" value="NZ_MIGV01000020.1"/>
</dbReference>
<dbReference type="Proteomes" id="UP000238270">
    <property type="component" value="Unassembled WGS sequence"/>
</dbReference>
<evidence type="ECO:0000313" key="1">
    <source>
        <dbReference type="EMBL" id="PPT74889.1"/>
    </source>
</evidence>
<gene>
    <name evidence="1" type="ORF">XaplCFBP3122_15095</name>
</gene>
<evidence type="ECO:0000313" key="2">
    <source>
        <dbReference type="Proteomes" id="UP000238270"/>
    </source>
</evidence>
<protein>
    <submittedName>
        <fullName evidence="1">Uncharacterized protein</fullName>
    </submittedName>
</protein>
<dbReference type="EMBL" id="MIGV01000020">
    <property type="protein sequence ID" value="PPT74889.1"/>
    <property type="molecule type" value="Genomic_DNA"/>
</dbReference>
<proteinExistence type="predicted"/>
<name>A0A2S6Z210_9XANT</name>
<comment type="caution">
    <text evidence="1">The sequence shown here is derived from an EMBL/GenBank/DDBJ whole genome shotgun (WGS) entry which is preliminary data.</text>
</comment>
<organism evidence="1 2">
    <name type="scientific">Xanthomonas arboricola pv. populi</name>
    <dbReference type="NCBI Taxonomy" id="487823"/>
    <lineage>
        <taxon>Bacteria</taxon>
        <taxon>Pseudomonadati</taxon>
        <taxon>Pseudomonadota</taxon>
        <taxon>Gammaproteobacteria</taxon>
        <taxon>Lysobacterales</taxon>
        <taxon>Lysobacteraceae</taxon>
        <taxon>Xanthomonas</taxon>
    </lineage>
</organism>
<reference evidence="1 2" key="1">
    <citation type="submission" date="2016-08" db="EMBL/GenBank/DDBJ databases">
        <title>Evolution of the type three secretion system and type three effector repertoires in Xanthomonas.</title>
        <authorList>
            <person name="Merda D."/>
            <person name="Briand M."/>
            <person name="Bosis E."/>
            <person name="Rousseau C."/>
            <person name="Portier P."/>
            <person name="Jacques M.-A."/>
            <person name="Fischer-Le Saux M."/>
        </authorList>
    </citation>
    <scope>NUCLEOTIDE SEQUENCE [LARGE SCALE GENOMIC DNA]</scope>
    <source>
        <strain evidence="1 2">CFBP 3122</strain>
    </source>
</reference>
<sequence length="61" mass="6902">MPAEDAGWHRAHDMSAMLQLYGKRADAHMAAAAQQHSLWRVRRISRRHVIVIVARQAGIDS</sequence>